<keyword evidence="3" id="KW-0998">Cell outer membrane</keyword>
<evidence type="ECO:0008006" key="10">
    <source>
        <dbReference type="Google" id="ProtNLM"/>
    </source>
</evidence>
<evidence type="ECO:0000256" key="4">
    <source>
        <dbReference type="RuleBase" id="RU003357"/>
    </source>
</evidence>
<sequence>MNNTGRRFKLSALTLAMLASTSSAFADQQAAEDEVANTAVTQSPASAENDEEGEVEVIKVSGFKGSILKAMNEKRFSKNVSDSIFAEDIGKSTDQNIADALSRVTGVSVQTTDGEGTRVTVRGANPDQNVITLNGVTLTTADFNQSVDLSAFSSDVLSSINVVKTPSADHDEGSLGASILLNTVKPLNLSEDVRSLTFQGRYNDFSEESDYKISGTFSKAFLDDTVGFLITAYDETSSIRRDEMRIGRYDAVDVSVARDLQGNIITDTRALVPNSVEYSLFTNERNRQGVDMTLQYQPTEDTDIVLNLNWANQEVVDTFHGVSIRSRADLPNFVEGVENPTAANPGTPNIPTYTDPQSEWWVIDTETRTLVKSVNRFADGGFQRRNGGGTTVNKVANLNLTHHFTDEISMEAGVNYSETHLEPTNNVTMNLLNGFGVQAQVKARAAEFGTPHTGIQPAGYDCTTGICELVFGDGFTSLNSPEVNGDETGRAAFNPDDIAAQSVNWMGLNQQEVKDTNKTAFVDFDWEVDFAGITSFEFGAKYSEREKFVDNQTGQFRTTTQPVIVTRFDSEGSPIGVKAIIQGQGINTISAINYTSDEAFPVDDFMSSFGISRNNITDGWTLVDEQKLLDLAYGIDGNNLEVDDSATRRAVLENIAAYFKTNFEYFDGKLTGDVGVRYVRTDLETFGSSGARFQSTPLNRIFDPFVWRQLRNPELDTCNQDNIFSPNPQGDLRNNRIDGNGWDYTTDPANPTRIPQDPAGYPCFDPRTTQNAGQGGWWWNWRHSDITTLVSDVFTDDPQRVPVDNSLRTFGTVGSNTYDLFLPSLNLNYQFGDDLIGRFAVSKTMSRPPIDDLKPGFNLNEGIWGDPDTPRGSRITLNNPKLLPQESINLDFSLEWYFNPSSLLSVAFFHKDMTNFLEDETSIVYADDLRDKDIENYDVANLIRSEEQIRAYFAENPTGYTSIGDAACLPKRGNLSNVTQDWWFDDSDLLNYCGLYSATNKINGDGATITGMELSYSQVYDFLPGIWSGLGTTMNYTYQQSKTDEQESTLEPGKILPQWPRAWTPEHSYNATVFWEQDGHQIRLAYRGKTDELVNRAVGEGAVWQDGTGTFDFSASYQITDQTRISFQAINLTDEGVRRYYTSREHILGDVDANGEEILFNEGNVYDDGATQSRTQLLQRTGRIFRIDLRVNF</sequence>
<organism evidence="8 9">
    <name type="scientific">Agaribacter marinus</name>
    <dbReference type="NCBI Taxonomy" id="1431249"/>
    <lineage>
        <taxon>Bacteria</taxon>
        <taxon>Pseudomonadati</taxon>
        <taxon>Pseudomonadota</taxon>
        <taxon>Gammaproteobacteria</taxon>
        <taxon>Alteromonadales</taxon>
        <taxon>Alteromonadaceae</taxon>
        <taxon>Agaribacter</taxon>
    </lineage>
</organism>
<gene>
    <name evidence="8" type="ORF">GCM10007852_33280</name>
</gene>
<evidence type="ECO:0000313" key="8">
    <source>
        <dbReference type="EMBL" id="GLR72420.1"/>
    </source>
</evidence>
<evidence type="ECO:0000259" key="7">
    <source>
        <dbReference type="Pfam" id="PF07715"/>
    </source>
</evidence>
<evidence type="ECO:0000256" key="1">
    <source>
        <dbReference type="ARBA" id="ARBA00004442"/>
    </source>
</evidence>
<dbReference type="InterPro" id="IPR000531">
    <property type="entry name" value="Beta-barrel_TonB"/>
</dbReference>
<evidence type="ECO:0000256" key="3">
    <source>
        <dbReference type="ARBA" id="ARBA00023237"/>
    </source>
</evidence>
<keyword evidence="9" id="KW-1185">Reference proteome</keyword>
<feature type="signal peptide" evidence="5">
    <location>
        <begin position="1"/>
        <end position="26"/>
    </location>
</feature>
<dbReference type="EMBL" id="BSOT01000009">
    <property type="protein sequence ID" value="GLR72420.1"/>
    <property type="molecule type" value="Genomic_DNA"/>
</dbReference>
<feature type="domain" description="TonB-dependent receptor plug" evidence="7">
    <location>
        <begin position="81"/>
        <end position="176"/>
    </location>
</feature>
<dbReference type="PANTHER" id="PTHR40980:SF3">
    <property type="entry name" value="TONB-DEPENDENT RECEPTOR-LIKE BETA-BARREL DOMAIN-CONTAINING PROTEIN"/>
    <property type="match status" value="1"/>
</dbReference>
<dbReference type="Gene3D" id="2.40.170.20">
    <property type="entry name" value="TonB-dependent receptor, beta-barrel domain"/>
    <property type="match status" value="1"/>
</dbReference>
<comment type="caution">
    <text evidence="8">The sequence shown here is derived from an EMBL/GenBank/DDBJ whole genome shotgun (WGS) entry which is preliminary data.</text>
</comment>
<dbReference type="Pfam" id="PF00593">
    <property type="entry name" value="TonB_dep_Rec_b-barrel"/>
    <property type="match status" value="1"/>
</dbReference>
<comment type="subcellular location">
    <subcellularLocation>
        <location evidence="1 4">Cell outer membrane</location>
    </subcellularLocation>
</comment>
<accession>A0AA37T1X8</accession>
<evidence type="ECO:0000259" key="6">
    <source>
        <dbReference type="Pfam" id="PF00593"/>
    </source>
</evidence>
<reference evidence="8" key="2">
    <citation type="submission" date="2023-01" db="EMBL/GenBank/DDBJ databases">
        <title>Draft genome sequence of Agaribacter marinus strain NBRC 110023.</title>
        <authorList>
            <person name="Sun Q."/>
            <person name="Mori K."/>
        </authorList>
    </citation>
    <scope>NUCLEOTIDE SEQUENCE</scope>
    <source>
        <strain evidence="8">NBRC 110023</strain>
    </source>
</reference>
<dbReference type="GO" id="GO:0009279">
    <property type="term" value="C:cell outer membrane"/>
    <property type="evidence" value="ECO:0007669"/>
    <property type="project" value="UniProtKB-SubCell"/>
</dbReference>
<evidence type="ECO:0000256" key="2">
    <source>
        <dbReference type="ARBA" id="ARBA00023136"/>
    </source>
</evidence>
<dbReference type="PANTHER" id="PTHR40980">
    <property type="entry name" value="PLUG DOMAIN-CONTAINING PROTEIN"/>
    <property type="match status" value="1"/>
</dbReference>
<dbReference type="RefSeq" id="WP_284218832.1">
    <property type="nucleotide sequence ID" value="NZ_BSOT01000009.1"/>
</dbReference>
<protein>
    <recommendedName>
        <fullName evidence="10">TonB-dependent receptor</fullName>
    </recommendedName>
</protein>
<dbReference type="InterPro" id="IPR036942">
    <property type="entry name" value="Beta-barrel_TonB_sf"/>
</dbReference>
<comment type="similarity">
    <text evidence="4">Belongs to the TonB-dependent receptor family.</text>
</comment>
<dbReference type="Gene3D" id="2.170.130.10">
    <property type="entry name" value="TonB-dependent receptor, plug domain"/>
    <property type="match status" value="1"/>
</dbReference>
<dbReference type="AlphaFoldDB" id="A0AA37T1X8"/>
<dbReference type="Pfam" id="PF07715">
    <property type="entry name" value="Plug"/>
    <property type="match status" value="1"/>
</dbReference>
<dbReference type="NCBIfam" id="TIGR01782">
    <property type="entry name" value="TonB-Xanth-Caul"/>
    <property type="match status" value="1"/>
</dbReference>
<keyword evidence="2 4" id="KW-0472">Membrane</keyword>
<feature type="chain" id="PRO_5041469046" description="TonB-dependent receptor" evidence="5">
    <location>
        <begin position="27"/>
        <end position="1193"/>
    </location>
</feature>
<feature type="domain" description="TonB-dependent receptor-like beta-barrel" evidence="6">
    <location>
        <begin position="486"/>
        <end position="1132"/>
    </location>
</feature>
<proteinExistence type="inferred from homology"/>
<dbReference type="InterPro" id="IPR037066">
    <property type="entry name" value="Plug_dom_sf"/>
</dbReference>
<evidence type="ECO:0000256" key="5">
    <source>
        <dbReference type="SAM" id="SignalP"/>
    </source>
</evidence>
<dbReference type="InterPro" id="IPR010104">
    <property type="entry name" value="TonB_rcpt_bac"/>
</dbReference>
<reference evidence="8" key="1">
    <citation type="journal article" date="2014" name="Int. J. Syst. Evol. Microbiol.">
        <title>Complete genome sequence of Corynebacterium casei LMG S-19264T (=DSM 44701T), isolated from a smear-ripened cheese.</title>
        <authorList>
            <consortium name="US DOE Joint Genome Institute (JGI-PGF)"/>
            <person name="Walter F."/>
            <person name="Albersmeier A."/>
            <person name="Kalinowski J."/>
            <person name="Ruckert C."/>
        </authorList>
    </citation>
    <scope>NUCLEOTIDE SEQUENCE</scope>
    <source>
        <strain evidence="8">NBRC 110023</strain>
    </source>
</reference>
<keyword evidence="5" id="KW-0732">Signal</keyword>
<dbReference type="InterPro" id="IPR012910">
    <property type="entry name" value="Plug_dom"/>
</dbReference>
<dbReference type="Proteomes" id="UP001156601">
    <property type="component" value="Unassembled WGS sequence"/>
</dbReference>
<evidence type="ECO:0000313" key="9">
    <source>
        <dbReference type="Proteomes" id="UP001156601"/>
    </source>
</evidence>
<keyword evidence="4" id="KW-0798">TonB box</keyword>
<dbReference type="SUPFAM" id="SSF56935">
    <property type="entry name" value="Porins"/>
    <property type="match status" value="1"/>
</dbReference>
<name>A0AA37T1X8_9ALTE</name>